<evidence type="ECO:0000259" key="8">
    <source>
        <dbReference type="Pfam" id="PF07732"/>
    </source>
</evidence>
<dbReference type="Gene3D" id="2.60.40.420">
    <property type="entry name" value="Cupredoxins - blue copper proteins"/>
    <property type="match status" value="3"/>
</dbReference>
<dbReference type="Pfam" id="PF07731">
    <property type="entry name" value="Cu-oxidase_2"/>
    <property type="match status" value="1"/>
</dbReference>
<dbReference type="FunFam" id="2.60.40.420:FF:000045">
    <property type="entry name" value="Laccase 2"/>
    <property type="match status" value="1"/>
</dbReference>
<evidence type="ECO:0000256" key="3">
    <source>
        <dbReference type="ARBA" id="ARBA00023002"/>
    </source>
</evidence>
<dbReference type="EMBL" id="NEDP02005392">
    <property type="protein sequence ID" value="OWF41438.1"/>
    <property type="molecule type" value="Genomic_DNA"/>
</dbReference>
<dbReference type="Pfam" id="PF07732">
    <property type="entry name" value="Cu-oxidase_3"/>
    <property type="match status" value="1"/>
</dbReference>
<feature type="signal peptide" evidence="5">
    <location>
        <begin position="1"/>
        <end position="21"/>
    </location>
</feature>
<dbReference type="InterPro" id="IPR011707">
    <property type="entry name" value="Cu-oxidase-like_N"/>
</dbReference>
<feature type="domain" description="Plastocyanin-like" evidence="8">
    <location>
        <begin position="98"/>
        <end position="208"/>
    </location>
</feature>
<evidence type="ECO:0000256" key="1">
    <source>
        <dbReference type="ARBA" id="ARBA00010609"/>
    </source>
</evidence>
<dbReference type="PANTHER" id="PTHR11709:SF394">
    <property type="entry name" value="FI03373P-RELATED"/>
    <property type="match status" value="1"/>
</dbReference>
<organism evidence="9 10">
    <name type="scientific">Mizuhopecten yessoensis</name>
    <name type="common">Japanese scallop</name>
    <name type="synonym">Patinopecten yessoensis</name>
    <dbReference type="NCBI Taxonomy" id="6573"/>
    <lineage>
        <taxon>Eukaryota</taxon>
        <taxon>Metazoa</taxon>
        <taxon>Spiralia</taxon>
        <taxon>Lophotrochozoa</taxon>
        <taxon>Mollusca</taxon>
        <taxon>Bivalvia</taxon>
        <taxon>Autobranchia</taxon>
        <taxon>Pteriomorphia</taxon>
        <taxon>Pectinida</taxon>
        <taxon>Pectinoidea</taxon>
        <taxon>Pectinidae</taxon>
        <taxon>Mizuhopecten</taxon>
    </lineage>
</organism>
<feature type="chain" id="PRO_5012690732" evidence="5">
    <location>
        <begin position="22"/>
        <end position="706"/>
    </location>
</feature>
<dbReference type="GO" id="GO:0005507">
    <property type="term" value="F:copper ion binding"/>
    <property type="evidence" value="ECO:0007669"/>
    <property type="project" value="InterPro"/>
</dbReference>
<evidence type="ECO:0000256" key="4">
    <source>
        <dbReference type="ARBA" id="ARBA00023008"/>
    </source>
</evidence>
<proteinExistence type="inferred from homology"/>
<evidence type="ECO:0000313" key="9">
    <source>
        <dbReference type="EMBL" id="OWF41438.1"/>
    </source>
</evidence>
<comment type="similarity">
    <text evidence="1">Belongs to the multicopper oxidase family.</text>
</comment>
<dbReference type="InterPro" id="IPR033138">
    <property type="entry name" value="Cu_oxidase_CS"/>
</dbReference>
<dbReference type="CDD" id="cd13884">
    <property type="entry name" value="CuRO_2_tcLCC_insect_like"/>
    <property type="match status" value="1"/>
</dbReference>
<keyword evidence="4" id="KW-0186">Copper</keyword>
<dbReference type="InterPro" id="IPR002355">
    <property type="entry name" value="Cu_oxidase_Cu_BS"/>
</dbReference>
<dbReference type="PANTHER" id="PTHR11709">
    <property type="entry name" value="MULTI-COPPER OXIDASE"/>
    <property type="match status" value="1"/>
</dbReference>
<dbReference type="AlphaFoldDB" id="A0A210PY67"/>
<dbReference type="CDD" id="cd13858">
    <property type="entry name" value="CuRO_1_tcLCC2_insect_like"/>
    <property type="match status" value="1"/>
</dbReference>
<dbReference type="OrthoDB" id="2121828at2759"/>
<dbReference type="GO" id="GO:0006826">
    <property type="term" value="P:iron ion transport"/>
    <property type="evidence" value="ECO:0007669"/>
    <property type="project" value="TreeGrafter"/>
</dbReference>
<evidence type="ECO:0000256" key="2">
    <source>
        <dbReference type="ARBA" id="ARBA00022723"/>
    </source>
</evidence>
<dbReference type="CDD" id="cd13905">
    <property type="entry name" value="CuRO_3_tcLLC2_insect_like"/>
    <property type="match status" value="1"/>
</dbReference>
<feature type="domain" description="Plastocyanin-like" evidence="7">
    <location>
        <begin position="504"/>
        <end position="651"/>
    </location>
</feature>
<dbReference type="SUPFAM" id="SSF49503">
    <property type="entry name" value="Cupredoxins"/>
    <property type="match status" value="3"/>
</dbReference>
<dbReference type="InterPro" id="IPR045087">
    <property type="entry name" value="Cu-oxidase_fam"/>
</dbReference>
<evidence type="ECO:0000313" key="10">
    <source>
        <dbReference type="Proteomes" id="UP000242188"/>
    </source>
</evidence>
<dbReference type="Pfam" id="PF00394">
    <property type="entry name" value="Cu-oxidase"/>
    <property type="match status" value="1"/>
</dbReference>
<comment type="caution">
    <text evidence="9">The sequence shown here is derived from an EMBL/GenBank/DDBJ whole genome shotgun (WGS) entry which is preliminary data.</text>
</comment>
<dbReference type="GO" id="GO:0016491">
    <property type="term" value="F:oxidoreductase activity"/>
    <property type="evidence" value="ECO:0007669"/>
    <property type="project" value="UniProtKB-KW"/>
</dbReference>
<reference evidence="9 10" key="1">
    <citation type="journal article" date="2017" name="Nat. Ecol. Evol.">
        <title>Scallop genome provides insights into evolution of bilaterian karyotype and development.</title>
        <authorList>
            <person name="Wang S."/>
            <person name="Zhang J."/>
            <person name="Jiao W."/>
            <person name="Li J."/>
            <person name="Xun X."/>
            <person name="Sun Y."/>
            <person name="Guo X."/>
            <person name="Huan P."/>
            <person name="Dong B."/>
            <person name="Zhang L."/>
            <person name="Hu X."/>
            <person name="Sun X."/>
            <person name="Wang J."/>
            <person name="Zhao C."/>
            <person name="Wang Y."/>
            <person name="Wang D."/>
            <person name="Huang X."/>
            <person name="Wang R."/>
            <person name="Lv J."/>
            <person name="Li Y."/>
            <person name="Zhang Z."/>
            <person name="Liu B."/>
            <person name="Lu W."/>
            <person name="Hui Y."/>
            <person name="Liang J."/>
            <person name="Zhou Z."/>
            <person name="Hou R."/>
            <person name="Li X."/>
            <person name="Liu Y."/>
            <person name="Li H."/>
            <person name="Ning X."/>
            <person name="Lin Y."/>
            <person name="Zhao L."/>
            <person name="Xing Q."/>
            <person name="Dou J."/>
            <person name="Li Y."/>
            <person name="Mao J."/>
            <person name="Guo H."/>
            <person name="Dou H."/>
            <person name="Li T."/>
            <person name="Mu C."/>
            <person name="Jiang W."/>
            <person name="Fu Q."/>
            <person name="Fu X."/>
            <person name="Miao Y."/>
            <person name="Liu J."/>
            <person name="Yu Q."/>
            <person name="Li R."/>
            <person name="Liao H."/>
            <person name="Li X."/>
            <person name="Kong Y."/>
            <person name="Jiang Z."/>
            <person name="Chourrout D."/>
            <person name="Li R."/>
            <person name="Bao Z."/>
        </authorList>
    </citation>
    <scope>NUCLEOTIDE SEQUENCE [LARGE SCALE GENOMIC DNA]</scope>
    <source>
        <strain evidence="9 10">PY_sf001</strain>
    </source>
</reference>
<evidence type="ECO:0000259" key="7">
    <source>
        <dbReference type="Pfam" id="PF07731"/>
    </source>
</evidence>
<evidence type="ECO:0000256" key="5">
    <source>
        <dbReference type="SAM" id="SignalP"/>
    </source>
</evidence>
<dbReference type="InterPro" id="IPR001117">
    <property type="entry name" value="Cu-oxidase_2nd"/>
</dbReference>
<keyword evidence="2" id="KW-0479">Metal-binding</keyword>
<feature type="domain" description="Plastocyanin-like" evidence="6">
    <location>
        <begin position="217"/>
        <end position="395"/>
    </location>
</feature>
<dbReference type="PROSITE" id="PS00079">
    <property type="entry name" value="MULTICOPPER_OXIDASE1"/>
    <property type="match status" value="1"/>
</dbReference>
<dbReference type="Proteomes" id="UP000242188">
    <property type="component" value="Unassembled WGS sequence"/>
</dbReference>
<protein>
    <submittedName>
        <fullName evidence="9">Laccase-6</fullName>
    </submittedName>
</protein>
<name>A0A210PY67_MIZYE</name>
<dbReference type="InterPro" id="IPR008972">
    <property type="entry name" value="Cupredoxin"/>
</dbReference>
<accession>A0A210PY67</accession>
<sequence length="706" mass="79320">MAPTSTMFLLLLVMGVIPVKSQDHWEDTRTGKIPACLPETCRKGQDICECFLTIEHRLTMMYEKEKSLVVSKGGRLYRFNSTENNPIANSDDLPFILTLDGNTSRVVIAINRLFPGPQITAYEDQTLIIHVRNLMHTDSTTVHWHGMQQLGTPYSDGVAMVSQCPLGHGQEFTYKFKAKPHGTSFYHAHIGDQRTMGLYGALIVYPKQELPSATDEEFVAVIQDWNHDDDASTLYQRMLFGVFNQNQNPKTRYVTTNSVDGGMYSRYKFHSGIVNGKGRYYLTPSMHNQAPLTEFEVDANKNYTFRVISAATLYPFRVYVEGHPTLTVVASDGFALKPITVESFVINPGERYDFILLTNQSPDDYLLVAETLEVESEIARRGEYHVAEAIIHYREKKPRNPNPSKPVRNRCTATNKCVIFNCPYLLPTSANESCLTYNDARTNDFNSAPEDVSKVDQEYFFNFAFPGEHGFTPGSVNGHQFVPPIAPLYSQPEDLTTVCDSNCADDKICSCTYTQTIENGKVYQFTLTNVGRGKGWSHPVHLHGHSFYVMKMGFGQYDSHGILTNSTPDISCSRGSKEYCNSPIWANETWNGGNVPNLVLNDTAQKDTIIVPTHGYVVIRFKADNPGAWFFHCHIDLHNTNGMGMVIVESPKLYPAKPKNFPICGDFRSNSQPLTSSGSTLKDDWKAFVSTVWAAIAFLVIRNIHV</sequence>
<evidence type="ECO:0000259" key="6">
    <source>
        <dbReference type="Pfam" id="PF00394"/>
    </source>
</evidence>
<gene>
    <name evidence="9" type="ORF">KP79_PYT02191</name>
</gene>
<keyword evidence="10" id="KW-1185">Reference proteome</keyword>
<dbReference type="PROSITE" id="PS00080">
    <property type="entry name" value="MULTICOPPER_OXIDASE2"/>
    <property type="match status" value="1"/>
</dbReference>
<dbReference type="GO" id="GO:0005886">
    <property type="term" value="C:plasma membrane"/>
    <property type="evidence" value="ECO:0007669"/>
    <property type="project" value="TreeGrafter"/>
</dbReference>
<dbReference type="InterPro" id="IPR011706">
    <property type="entry name" value="Cu-oxidase_C"/>
</dbReference>
<keyword evidence="3" id="KW-0560">Oxidoreductase</keyword>
<keyword evidence="5" id="KW-0732">Signal</keyword>